<dbReference type="Proteomes" id="UP000482084">
    <property type="component" value="Unassembled WGS sequence"/>
</dbReference>
<dbReference type="Proteomes" id="UP000469943">
    <property type="component" value="Unassembled WGS sequence"/>
</dbReference>
<proteinExistence type="predicted"/>
<reference evidence="2 5" key="2">
    <citation type="submission" date="2019-10" db="EMBL/GenBank/DDBJ databases">
        <title>Characterization of the phylogenetic diversity of two novel species belonging to the genus Bifidobacterium: Bifidobacterium cebidarum sp. nov. and Bifidobacterium leontopitheci sp. nov.</title>
        <authorList>
            <person name="Lugli G.A."/>
            <person name="Duranti S."/>
            <person name="Milani C."/>
            <person name="Turroni F."/>
            <person name="Ventura M."/>
        </authorList>
    </citation>
    <scope>NUCLEOTIDE SEQUENCE [LARGE SCALE GENOMIC DNA]</scope>
    <source>
        <strain evidence="2 5">DSM 100688</strain>
    </source>
</reference>
<dbReference type="RefSeq" id="WP_152357663.1">
    <property type="nucleotide sequence ID" value="NZ_WBSM01000002.1"/>
</dbReference>
<comment type="caution">
    <text evidence="2">The sequence shown here is derived from an EMBL/GenBank/DDBJ whole genome shotgun (WGS) entry which is preliminary data.</text>
</comment>
<keyword evidence="1" id="KW-0812">Transmembrane</keyword>
<feature type="transmembrane region" description="Helical" evidence="1">
    <location>
        <begin position="6"/>
        <end position="24"/>
    </location>
</feature>
<keyword evidence="1" id="KW-0472">Membrane</keyword>
<evidence type="ECO:0000256" key="1">
    <source>
        <dbReference type="SAM" id="Phobius"/>
    </source>
</evidence>
<gene>
    <name evidence="2" type="ORF">DSM100688_0551</name>
    <name evidence="3" type="ORF">GFD24_05935</name>
</gene>
<dbReference type="EMBL" id="WBSM01000002">
    <property type="protein sequence ID" value="KAB8288549.1"/>
    <property type="molecule type" value="Genomic_DNA"/>
</dbReference>
<evidence type="ECO:0000313" key="2">
    <source>
        <dbReference type="EMBL" id="KAB8288549.1"/>
    </source>
</evidence>
<organism evidence="2 5">
    <name type="scientific">Bifidobacterium ramosum</name>
    <dbReference type="NCBI Taxonomy" id="1798158"/>
    <lineage>
        <taxon>Bacteria</taxon>
        <taxon>Bacillati</taxon>
        <taxon>Actinomycetota</taxon>
        <taxon>Actinomycetes</taxon>
        <taxon>Bifidobacteriales</taxon>
        <taxon>Bifidobacteriaceae</taxon>
        <taxon>Bifidobacterium</taxon>
    </lineage>
</organism>
<dbReference type="OrthoDB" id="3238293at2"/>
<dbReference type="EMBL" id="WHZX01000003">
    <property type="protein sequence ID" value="NEG71753.1"/>
    <property type="molecule type" value="Genomic_DNA"/>
</dbReference>
<evidence type="ECO:0000313" key="4">
    <source>
        <dbReference type="Proteomes" id="UP000469943"/>
    </source>
</evidence>
<dbReference type="AlphaFoldDB" id="A0A6L4X0X9"/>
<keyword evidence="1" id="KW-1133">Transmembrane helix</keyword>
<evidence type="ECO:0000313" key="3">
    <source>
        <dbReference type="EMBL" id="NEG71753.1"/>
    </source>
</evidence>
<accession>A0A6L4X0X9</accession>
<protein>
    <submittedName>
        <fullName evidence="2">Uncharacterized protein</fullName>
    </submittedName>
</protein>
<evidence type="ECO:0000313" key="5">
    <source>
        <dbReference type="Proteomes" id="UP000482084"/>
    </source>
</evidence>
<name>A0A6L4X0X9_9BIFI</name>
<sequence length="224" mass="25640">MTPELICNILTTLATIGAVIVALIQLQKTLRQETANRLEDRYNELRNEAFLVDAWVAVTTDPTHNNARVWHVVLDNETTGVIRDVQVHVQWPGLSTTNLDEHGLGVMPLARKPWLTIPAGSWRINYEKRSDNIIWSMPVRIHDPYAEMNPSFFDPADNKQGQIHDRVILQFTDAYDNQWCRVYKTHSTPDDLTPGLYLIDTANKQLERFKSSPKRDPKQQQAGA</sequence>
<keyword evidence="5" id="KW-1185">Reference proteome</keyword>
<reference evidence="3 4" key="1">
    <citation type="submission" date="2019-10" db="EMBL/GenBank/DDBJ databases">
        <title>Bifidobacterium from non-human primates.</title>
        <authorList>
            <person name="Modesto M."/>
        </authorList>
    </citation>
    <scope>NUCLEOTIDE SEQUENCE [LARGE SCALE GENOMIC DNA]</scope>
    <source>
        <strain evidence="3 4">TREM</strain>
    </source>
</reference>